<dbReference type="PANTHER" id="PTHR34992">
    <property type="entry name" value="HYPHAL ANASTAMOSIS-7 PROTEIN"/>
    <property type="match status" value="1"/>
</dbReference>
<evidence type="ECO:0000256" key="9">
    <source>
        <dbReference type="SAM" id="SignalP"/>
    </source>
</evidence>
<keyword evidence="4 9" id="KW-0732">Signal</keyword>
<evidence type="ECO:0000256" key="3">
    <source>
        <dbReference type="ARBA" id="ARBA00022622"/>
    </source>
</evidence>
<reference evidence="11 12" key="1">
    <citation type="journal article" date="2016" name="Mol. Biol. Evol.">
        <title>Comparative Genomics of Early-Diverging Mushroom-Forming Fungi Provides Insights into the Origins of Lignocellulose Decay Capabilities.</title>
        <authorList>
            <person name="Nagy L.G."/>
            <person name="Riley R."/>
            <person name="Tritt A."/>
            <person name="Adam C."/>
            <person name="Daum C."/>
            <person name="Floudas D."/>
            <person name="Sun H."/>
            <person name="Yadav J.S."/>
            <person name="Pangilinan J."/>
            <person name="Larsson K.H."/>
            <person name="Matsuura K."/>
            <person name="Barry K."/>
            <person name="Labutti K."/>
            <person name="Kuo R."/>
            <person name="Ohm R.A."/>
            <person name="Bhattacharya S.S."/>
            <person name="Shirouzu T."/>
            <person name="Yoshinaga Y."/>
            <person name="Martin F.M."/>
            <person name="Grigoriev I.V."/>
            <person name="Hibbett D.S."/>
        </authorList>
    </citation>
    <scope>NUCLEOTIDE SEQUENCE [LARGE SCALE GENOMIC DNA]</scope>
    <source>
        <strain evidence="11 12">93-53</strain>
    </source>
</reference>
<dbReference type="GO" id="GO:0005886">
    <property type="term" value="C:plasma membrane"/>
    <property type="evidence" value="ECO:0007669"/>
    <property type="project" value="UniProtKB-SubCell"/>
</dbReference>
<evidence type="ECO:0000259" key="10">
    <source>
        <dbReference type="Pfam" id="PF20238"/>
    </source>
</evidence>
<dbReference type="STRING" id="1314785.A0A165ECU7"/>
<dbReference type="Proteomes" id="UP000076871">
    <property type="component" value="Unassembled WGS sequence"/>
</dbReference>
<keyword evidence="6" id="KW-0325">Glycoprotein</keyword>
<feature type="signal peptide" evidence="9">
    <location>
        <begin position="1"/>
        <end position="18"/>
    </location>
</feature>
<dbReference type="RefSeq" id="XP_040764490.1">
    <property type="nucleotide sequence ID" value="XM_040908830.1"/>
</dbReference>
<keyword evidence="5" id="KW-0472">Membrane</keyword>
<evidence type="ECO:0000256" key="4">
    <source>
        <dbReference type="ARBA" id="ARBA00022729"/>
    </source>
</evidence>
<proteinExistence type="predicted"/>
<protein>
    <recommendedName>
        <fullName evidence="10">Copper acquisition factor BIM1-like domain-containing protein</fullName>
    </recommendedName>
</protein>
<keyword evidence="7" id="KW-0449">Lipoprotein</keyword>
<evidence type="ECO:0000256" key="5">
    <source>
        <dbReference type="ARBA" id="ARBA00023136"/>
    </source>
</evidence>
<dbReference type="GeneID" id="63825859"/>
<feature type="region of interest" description="Disordered" evidence="8">
    <location>
        <begin position="163"/>
        <end position="196"/>
    </location>
</feature>
<comment type="subcellular location">
    <subcellularLocation>
        <location evidence="1">Cell membrane</location>
        <topology evidence="1">Lipid-anchor</topology>
        <topology evidence="1">GPI-anchor</topology>
    </subcellularLocation>
</comment>
<keyword evidence="3" id="KW-0336">GPI-anchor</keyword>
<accession>A0A165ECU7</accession>
<dbReference type="OrthoDB" id="2146436at2759"/>
<evidence type="ECO:0000313" key="11">
    <source>
        <dbReference type="EMBL" id="KZT06750.1"/>
    </source>
</evidence>
<keyword evidence="12" id="KW-1185">Reference proteome</keyword>
<evidence type="ECO:0000256" key="2">
    <source>
        <dbReference type="ARBA" id="ARBA00022475"/>
    </source>
</evidence>
<dbReference type="EMBL" id="KV427622">
    <property type="protein sequence ID" value="KZT06750.1"/>
    <property type="molecule type" value="Genomic_DNA"/>
</dbReference>
<evidence type="ECO:0000256" key="1">
    <source>
        <dbReference type="ARBA" id="ARBA00004609"/>
    </source>
</evidence>
<organism evidence="11 12">
    <name type="scientific">Laetiporus sulphureus 93-53</name>
    <dbReference type="NCBI Taxonomy" id="1314785"/>
    <lineage>
        <taxon>Eukaryota</taxon>
        <taxon>Fungi</taxon>
        <taxon>Dikarya</taxon>
        <taxon>Basidiomycota</taxon>
        <taxon>Agaricomycotina</taxon>
        <taxon>Agaricomycetes</taxon>
        <taxon>Polyporales</taxon>
        <taxon>Laetiporus</taxon>
    </lineage>
</organism>
<gene>
    <name evidence="11" type="ORF">LAESUDRAFT_725509</name>
</gene>
<dbReference type="InterPro" id="IPR046530">
    <property type="entry name" value="BIM1-like_dom"/>
</dbReference>
<feature type="chain" id="PRO_5007857111" description="Copper acquisition factor BIM1-like domain-containing protein" evidence="9">
    <location>
        <begin position="19"/>
        <end position="222"/>
    </location>
</feature>
<dbReference type="GO" id="GO:0098552">
    <property type="term" value="C:side of membrane"/>
    <property type="evidence" value="ECO:0007669"/>
    <property type="project" value="UniProtKB-KW"/>
</dbReference>
<dbReference type="InParanoid" id="A0A165ECU7"/>
<dbReference type="InterPro" id="IPR046936">
    <property type="entry name" value="BIM1-like"/>
</dbReference>
<dbReference type="CDD" id="cd21176">
    <property type="entry name" value="LPMO_auxiliary-like"/>
    <property type="match status" value="1"/>
</dbReference>
<feature type="domain" description="Copper acquisition factor BIM1-like" evidence="10">
    <location>
        <begin position="17"/>
        <end position="167"/>
    </location>
</feature>
<evidence type="ECO:0000256" key="6">
    <source>
        <dbReference type="ARBA" id="ARBA00023180"/>
    </source>
</evidence>
<dbReference type="AlphaFoldDB" id="A0A165ECU7"/>
<name>A0A165ECU7_9APHY</name>
<keyword evidence="2" id="KW-1003">Cell membrane</keyword>
<evidence type="ECO:0000256" key="8">
    <source>
        <dbReference type="SAM" id="MobiDB-lite"/>
    </source>
</evidence>
<dbReference type="Pfam" id="PF20238">
    <property type="entry name" value="BIM1-like_dom"/>
    <property type="match status" value="1"/>
</dbReference>
<evidence type="ECO:0000256" key="7">
    <source>
        <dbReference type="ARBA" id="ARBA00023288"/>
    </source>
</evidence>
<evidence type="ECO:0000313" key="12">
    <source>
        <dbReference type="Proteomes" id="UP000076871"/>
    </source>
</evidence>
<sequence length="222" mass="22919">MRFTTVAFMGGLLTAVSAHFHLQYPTPRGVFNMQNEVNFCDSYIDVTDNRTTFPLNSAIYSLTSGHPDWTFGVAISTVSNPTSFNNFTNLNGSFQYVVNYFKETNAEGAFCGPIDIAASGVEGVEDGANVTLLFVFDGGDGTLYQCADLTLSSDATVPSNVSCTNATSSSNSTTSSSVSGTATSSTASSTSTSHSSGAASVRSVMGVSGLLAAVAGIAIALL</sequence>